<proteinExistence type="inferred from homology"/>
<evidence type="ECO:0000256" key="4">
    <source>
        <dbReference type="ARBA" id="ARBA00023136"/>
    </source>
</evidence>
<evidence type="ECO:0000259" key="7">
    <source>
        <dbReference type="Pfam" id="PF07980"/>
    </source>
</evidence>
<gene>
    <name evidence="9" type="ORF">SAMN04488522_104497</name>
</gene>
<dbReference type="PROSITE" id="PS51257">
    <property type="entry name" value="PROKAR_LIPOPROTEIN"/>
    <property type="match status" value="1"/>
</dbReference>
<comment type="subcellular location">
    <subcellularLocation>
        <location evidence="1">Cell outer membrane</location>
    </subcellularLocation>
</comment>
<reference evidence="10" key="1">
    <citation type="submission" date="2016-11" db="EMBL/GenBank/DDBJ databases">
        <authorList>
            <person name="Varghese N."/>
            <person name="Submissions S."/>
        </authorList>
    </citation>
    <scope>NUCLEOTIDE SEQUENCE [LARGE SCALE GENOMIC DNA]</scope>
    <source>
        <strain evidence="10">DSM 16990</strain>
    </source>
</reference>
<evidence type="ECO:0000313" key="9">
    <source>
        <dbReference type="EMBL" id="SHG10687.1"/>
    </source>
</evidence>
<keyword evidence="10" id="KW-1185">Reference proteome</keyword>
<evidence type="ECO:0000256" key="6">
    <source>
        <dbReference type="PROSITE-ProRule" id="PRU00339"/>
    </source>
</evidence>
<dbReference type="EMBL" id="FQUQ01000004">
    <property type="protein sequence ID" value="SHG10687.1"/>
    <property type="molecule type" value="Genomic_DNA"/>
</dbReference>
<keyword evidence="3" id="KW-0732">Signal</keyword>
<keyword evidence="4" id="KW-0472">Membrane</keyword>
<evidence type="ECO:0000256" key="2">
    <source>
        <dbReference type="ARBA" id="ARBA00006275"/>
    </source>
</evidence>
<accession>A0A1M5H3W7</accession>
<dbReference type="Gene3D" id="1.25.40.390">
    <property type="match status" value="1"/>
</dbReference>
<evidence type="ECO:0000256" key="1">
    <source>
        <dbReference type="ARBA" id="ARBA00004442"/>
    </source>
</evidence>
<feature type="domain" description="SusD-like N-terminal" evidence="8">
    <location>
        <begin position="98"/>
        <end position="230"/>
    </location>
</feature>
<dbReference type="InterPro" id="IPR011990">
    <property type="entry name" value="TPR-like_helical_dom_sf"/>
</dbReference>
<keyword evidence="5" id="KW-0998">Cell outer membrane</keyword>
<feature type="domain" description="RagB/SusD" evidence="7">
    <location>
        <begin position="358"/>
        <end position="451"/>
    </location>
</feature>
<protein>
    <submittedName>
        <fullName evidence="9">SusD family protein</fullName>
    </submittedName>
</protein>
<dbReference type="Proteomes" id="UP000184287">
    <property type="component" value="Unassembled WGS sequence"/>
</dbReference>
<dbReference type="InterPro" id="IPR012944">
    <property type="entry name" value="SusD_RagB_dom"/>
</dbReference>
<dbReference type="Pfam" id="PF07980">
    <property type="entry name" value="SusD_RagB"/>
    <property type="match status" value="1"/>
</dbReference>
<evidence type="ECO:0000313" key="10">
    <source>
        <dbReference type="Proteomes" id="UP000184287"/>
    </source>
</evidence>
<sequence>MKSIKILLPVLLISLILASCKKFVDIKKISNQSFLTTANDCQLLLDNYDYMNTGYPLDGEVSADDYYVLSDSYKENVIPKIPLEEQDLYAWRPGAKRNLADPNWQKPYFVIYNANLVLETLAKINPATEDPGLLNTLKGSALFYRAYALWFVAQLYTKPYSASTADQDPGVPVRTSSDMNVESLRGTVKETYNSMIRDLSEALNLLPLTSNIPSRPNKVTVYAMLARLYLSMEDYPNALINSNEALKLKNDLLNYNGISAVSASPFSRFHKEVIFHSINYYKSTNPAVGAILYQGFAFNNIAKIAPDLVASYGTNDLRRTIFLKINSGIHAQSYRFTGNYEQAFSPAPTFFNGLATDEMYLISAECHARAGNIPEAAKALNTLLITRWKTGTYVDMSSTTPAEEALRKILEERRKELLMRGLRWTDLRRLNKDNRFKKDLVRKMIINGTETIIGSLPANDPRYTLLIPDEVIKNSGLAQNLR</sequence>
<dbReference type="PROSITE" id="PS50005">
    <property type="entry name" value="TPR"/>
    <property type="match status" value="1"/>
</dbReference>
<evidence type="ECO:0000256" key="3">
    <source>
        <dbReference type="ARBA" id="ARBA00022729"/>
    </source>
</evidence>
<dbReference type="GO" id="GO:0009279">
    <property type="term" value="C:cell outer membrane"/>
    <property type="evidence" value="ECO:0007669"/>
    <property type="project" value="UniProtKB-SubCell"/>
</dbReference>
<feature type="repeat" description="TPR" evidence="6">
    <location>
        <begin position="219"/>
        <end position="252"/>
    </location>
</feature>
<evidence type="ECO:0000256" key="5">
    <source>
        <dbReference type="ARBA" id="ARBA00023237"/>
    </source>
</evidence>
<evidence type="ECO:0000259" key="8">
    <source>
        <dbReference type="Pfam" id="PF14322"/>
    </source>
</evidence>
<keyword evidence="6" id="KW-0802">TPR repeat</keyword>
<comment type="similarity">
    <text evidence="2">Belongs to the SusD family.</text>
</comment>
<dbReference type="OrthoDB" id="653598at2"/>
<dbReference type="InterPro" id="IPR019734">
    <property type="entry name" value="TPR_rpt"/>
</dbReference>
<dbReference type="InterPro" id="IPR033985">
    <property type="entry name" value="SusD-like_N"/>
</dbReference>
<dbReference type="Pfam" id="PF14322">
    <property type="entry name" value="SusD-like_3"/>
    <property type="match status" value="1"/>
</dbReference>
<dbReference type="AlphaFoldDB" id="A0A1M5H3W7"/>
<name>A0A1M5H3W7_9SPHI</name>
<dbReference type="STRING" id="288992.SAMN04488522_104497"/>
<dbReference type="SUPFAM" id="SSF48452">
    <property type="entry name" value="TPR-like"/>
    <property type="match status" value="1"/>
</dbReference>
<dbReference type="RefSeq" id="WP_073233164.1">
    <property type="nucleotide sequence ID" value="NZ_FQUQ01000004.1"/>
</dbReference>
<organism evidence="9 10">
    <name type="scientific">Pedobacter caeni</name>
    <dbReference type="NCBI Taxonomy" id="288992"/>
    <lineage>
        <taxon>Bacteria</taxon>
        <taxon>Pseudomonadati</taxon>
        <taxon>Bacteroidota</taxon>
        <taxon>Sphingobacteriia</taxon>
        <taxon>Sphingobacteriales</taxon>
        <taxon>Sphingobacteriaceae</taxon>
        <taxon>Pedobacter</taxon>
    </lineage>
</organism>